<comment type="caution">
    <text evidence="1">The sequence shown here is derived from an EMBL/GenBank/DDBJ whole genome shotgun (WGS) entry which is preliminary data.</text>
</comment>
<organism evidence="1 2">
    <name type="scientific">Goodea atripinnis</name>
    <dbReference type="NCBI Taxonomy" id="208336"/>
    <lineage>
        <taxon>Eukaryota</taxon>
        <taxon>Metazoa</taxon>
        <taxon>Chordata</taxon>
        <taxon>Craniata</taxon>
        <taxon>Vertebrata</taxon>
        <taxon>Euteleostomi</taxon>
        <taxon>Actinopterygii</taxon>
        <taxon>Neopterygii</taxon>
        <taxon>Teleostei</taxon>
        <taxon>Neoteleostei</taxon>
        <taxon>Acanthomorphata</taxon>
        <taxon>Ovalentaria</taxon>
        <taxon>Atherinomorphae</taxon>
        <taxon>Cyprinodontiformes</taxon>
        <taxon>Goodeidae</taxon>
        <taxon>Goodea</taxon>
    </lineage>
</organism>
<proteinExistence type="predicted"/>
<reference evidence="1 2" key="1">
    <citation type="submission" date="2021-06" db="EMBL/GenBank/DDBJ databases">
        <authorList>
            <person name="Palmer J.M."/>
        </authorList>
    </citation>
    <scope>NUCLEOTIDE SEQUENCE [LARGE SCALE GENOMIC DNA]</scope>
    <source>
        <strain evidence="1 2">GA_2019</strain>
        <tissue evidence="1">Muscle</tissue>
    </source>
</reference>
<evidence type="ECO:0000313" key="1">
    <source>
        <dbReference type="EMBL" id="MEQ2173440.1"/>
    </source>
</evidence>
<gene>
    <name evidence="1" type="ORF">GOODEAATRI_032169</name>
</gene>
<sequence>SGSPHRLLSLFNRSPTRVQSLTFCSLTVSVDLIKISVCRSEVTCPSVSANQEADSRSHGALTDSRLPDLVLTDFYSENVSCSPESAAMRASIGGATGSVNLLDFLLGEFKNKKPPLGC</sequence>
<accession>A0ABV0NPX7</accession>
<protein>
    <submittedName>
        <fullName evidence="1">Uncharacterized protein</fullName>
    </submittedName>
</protein>
<name>A0ABV0NPX7_9TELE</name>
<dbReference type="EMBL" id="JAHRIO010045812">
    <property type="protein sequence ID" value="MEQ2173440.1"/>
    <property type="molecule type" value="Genomic_DNA"/>
</dbReference>
<keyword evidence="2" id="KW-1185">Reference proteome</keyword>
<feature type="non-terminal residue" evidence="1">
    <location>
        <position position="1"/>
    </location>
</feature>
<dbReference type="Proteomes" id="UP001476798">
    <property type="component" value="Unassembled WGS sequence"/>
</dbReference>
<evidence type="ECO:0000313" key="2">
    <source>
        <dbReference type="Proteomes" id="UP001476798"/>
    </source>
</evidence>